<dbReference type="PRINTS" id="PR00502">
    <property type="entry name" value="NUDIXFAMILY"/>
</dbReference>
<feature type="active site" description="Acyl-thioester intermediate" evidence="6">
    <location>
        <position position="180"/>
    </location>
</feature>
<evidence type="ECO:0000313" key="11">
    <source>
        <dbReference type="Proteomes" id="UP001162891"/>
    </source>
</evidence>
<keyword evidence="11" id="KW-1185">Reference proteome</keyword>
<dbReference type="Pfam" id="PF21948">
    <property type="entry name" value="LplA-B_cat"/>
    <property type="match status" value="1"/>
</dbReference>
<dbReference type="InterPro" id="IPR020084">
    <property type="entry name" value="NUDIX_hydrolase_CS"/>
</dbReference>
<feature type="binding site" evidence="6">
    <location>
        <begin position="162"/>
        <end position="164"/>
    </location>
    <ligand>
        <name>substrate</name>
    </ligand>
</feature>
<comment type="subcellular location">
    <subcellularLocation>
        <location evidence="6">Cytoplasm</location>
    </subcellularLocation>
</comment>
<dbReference type="SUPFAM" id="SSF55811">
    <property type="entry name" value="Nudix"/>
    <property type="match status" value="1"/>
</dbReference>
<keyword evidence="2 6" id="KW-0808">Transferase</keyword>
<dbReference type="Proteomes" id="UP001162891">
    <property type="component" value="Chromosome"/>
</dbReference>
<dbReference type="EMBL" id="AP025591">
    <property type="protein sequence ID" value="BDG06671.1"/>
    <property type="molecule type" value="Genomic_DNA"/>
</dbReference>
<dbReference type="CDD" id="cd04664">
    <property type="entry name" value="NUDIX_DHNTPase_like"/>
    <property type="match status" value="1"/>
</dbReference>
<dbReference type="PANTHER" id="PTHR10993:SF7">
    <property type="entry name" value="LIPOYLTRANSFERASE 2, MITOCHONDRIAL-RELATED"/>
    <property type="match status" value="1"/>
</dbReference>
<dbReference type="InterPro" id="IPR015797">
    <property type="entry name" value="NUDIX_hydrolase-like_dom_sf"/>
</dbReference>
<keyword evidence="3 7" id="KW-0378">Hydrolase</keyword>
<evidence type="ECO:0000256" key="2">
    <source>
        <dbReference type="ARBA" id="ARBA00022679"/>
    </source>
</evidence>
<protein>
    <recommendedName>
        <fullName evidence="6">Octanoyltransferase</fullName>
        <ecNumber evidence="6">2.3.1.181</ecNumber>
    </recommendedName>
    <alternativeName>
        <fullName evidence="6">Lipoate-protein ligase B</fullName>
    </alternativeName>
    <alternativeName>
        <fullName evidence="6">Lipoyl/octanoyl transferase</fullName>
    </alternativeName>
    <alternativeName>
        <fullName evidence="6">Octanoyl-[acyl-carrier-protein]-protein N-octanoyltransferase</fullName>
    </alternativeName>
</protein>
<reference evidence="11" key="1">
    <citation type="journal article" date="2022" name="Int. J. Syst. Evol. Microbiol.">
        <title>Anaeromyxobacter oryzae sp. nov., Anaeromyxobacter diazotrophicus sp. nov. and Anaeromyxobacter paludicola sp. nov., isolated from paddy soils.</title>
        <authorList>
            <person name="Itoh H."/>
            <person name="Xu Z."/>
            <person name="Mise K."/>
            <person name="Masuda Y."/>
            <person name="Ushijima N."/>
            <person name="Hayakawa C."/>
            <person name="Shiratori Y."/>
            <person name="Senoo K."/>
        </authorList>
    </citation>
    <scope>NUCLEOTIDE SEQUENCE [LARGE SCALE GENOMIC DNA]</scope>
    <source>
        <strain evidence="11">Red232</strain>
    </source>
</reference>
<proteinExistence type="inferred from homology"/>
<gene>
    <name evidence="6" type="primary">lipB</name>
    <name evidence="10" type="ORF">AMOR_56670</name>
</gene>
<keyword evidence="6" id="KW-0963">Cytoplasm</keyword>
<dbReference type="CDD" id="cd16444">
    <property type="entry name" value="LipB"/>
    <property type="match status" value="1"/>
</dbReference>
<dbReference type="InterPro" id="IPR045864">
    <property type="entry name" value="aa-tRNA-synth_II/BPL/LPL"/>
</dbReference>
<dbReference type="RefSeq" id="WP_248357151.1">
    <property type="nucleotide sequence ID" value="NZ_AP025591.1"/>
</dbReference>
<comment type="catalytic activity">
    <reaction evidence="6">
        <text>octanoyl-[ACP] + L-lysyl-[protein] = N(6)-octanoyl-L-lysyl-[protein] + holo-[ACP] + H(+)</text>
        <dbReference type="Rhea" id="RHEA:17665"/>
        <dbReference type="Rhea" id="RHEA-COMP:9636"/>
        <dbReference type="Rhea" id="RHEA-COMP:9685"/>
        <dbReference type="Rhea" id="RHEA-COMP:9752"/>
        <dbReference type="Rhea" id="RHEA-COMP:9928"/>
        <dbReference type="ChEBI" id="CHEBI:15378"/>
        <dbReference type="ChEBI" id="CHEBI:29969"/>
        <dbReference type="ChEBI" id="CHEBI:64479"/>
        <dbReference type="ChEBI" id="CHEBI:78463"/>
        <dbReference type="ChEBI" id="CHEBI:78809"/>
        <dbReference type="EC" id="2.3.1.181"/>
    </reaction>
</comment>
<dbReference type="NCBIfam" id="NF010925">
    <property type="entry name" value="PRK14345.1"/>
    <property type="match status" value="1"/>
</dbReference>
<dbReference type="InterPro" id="IPR000544">
    <property type="entry name" value="Octanoyltransferase"/>
</dbReference>
<dbReference type="HAMAP" id="MF_00013">
    <property type="entry name" value="LipB"/>
    <property type="match status" value="1"/>
</dbReference>
<evidence type="ECO:0000256" key="4">
    <source>
        <dbReference type="ARBA" id="ARBA00023315"/>
    </source>
</evidence>
<dbReference type="PROSITE" id="PS51733">
    <property type="entry name" value="BPL_LPL_CATALYTIC"/>
    <property type="match status" value="1"/>
</dbReference>
<dbReference type="Pfam" id="PF00293">
    <property type="entry name" value="NUDIX"/>
    <property type="match status" value="1"/>
</dbReference>
<feature type="site" description="Lowers pKa of active site Cys" evidence="6">
    <location>
        <position position="146"/>
    </location>
</feature>
<dbReference type="InterPro" id="IPR000086">
    <property type="entry name" value="NUDIX_hydrolase_dom"/>
</dbReference>
<dbReference type="PROSITE" id="PS00893">
    <property type="entry name" value="NUDIX_BOX"/>
    <property type="match status" value="1"/>
</dbReference>
<evidence type="ECO:0000256" key="5">
    <source>
        <dbReference type="ARBA" id="ARBA00024732"/>
    </source>
</evidence>
<comment type="similarity">
    <text evidence="7">Belongs to the Nudix hydrolase family.</text>
</comment>
<dbReference type="Gene3D" id="3.90.79.10">
    <property type="entry name" value="Nucleoside Triphosphate Pyrophosphohydrolase"/>
    <property type="match status" value="1"/>
</dbReference>
<dbReference type="InterPro" id="IPR004143">
    <property type="entry name" value="BPL_LPL_catalytic"/>
</dbReference>
<organism evidence="10 11">
    <name type="scientific">Anaeromyxobacter oryzae</name>
    <dbReference type="NCBI Taxonomy" id="2918170"/>
    <lineage>
        <taxon>Bacteria</taxon>
        <taxon>Pseudomonadati</taxon>
        <taxon>Myxococcota</taxon>
        <taxon>Myxococcia</taxon>
        <taxon>Myxococcales</taxon>
        <taxon>Cystobacterineae</taxon>
        <taxon>Anaeromyxobacteraceae</taxon>
        <taxon>Anaeromyxobacter</taxon>
    </lineage>
</organism>
<evidence type="ECO:0000256" key="3">
    <source>
        <dbReference type="ARBA" id="ARBA00022801"/>
    </source>
</evidence>
<keyword evidence="4 6" id="KW-0012">Acyltransferase</keyword>
<dbReference type="Gene3D" id="3.30.930.10">
    <property type="entry name" value="Bira Bifunctional Protein, Domain 2"/>
    <property type="match status" value="1"/>
</dbReference>
<evidence type="ECO:0000313" key="10">
    <source>
        <dbReference type="EMBL" id="BDG06671.1"/>
    </source>
</evidence>
<feature type="domain" description="Nudix hydrolase" evidence="8">
    <location>
        <begin position="230"/>
        <end position="365"/>
    </location>
</feature>
<evidence type="ECO:0000256" key="6">
    <source>
        <dbReference type="HAMAP-Rule" id="MF_00013"/>
    </source>
</evidence>
<sequence>MTAAASRTLRTYRLGRVEYEDGLGLMRLAGDAVRGGTPPSTDFLFLLEHPPVITLGRNAATGNIVAAPAWLERQGFEIHETDRGGDVTYHGPGQIVGYPVLDLSDRPDVRRYVAALEQAMIDTCGDYGVEAGRHPEHRGCWVGRKKIGAVGVHLSRWITSHGFAFNAHPDLGHFQAIVPCGIADPRLGVTSLAAELAARGRPAPEAPDVENRLAAHLGAALGRVRVDAGPDLRTVSVAAMAEDGRVLLLRRSAARGGFWQQVTGRIEPGETPEAAARRELHEETGADVPVVSLGYRHAFALDPSVNRVRPGAVVVVEESAFAARLPPGFSPRLSDEHAEHVFLPLPDALARLRFAGLRRAVRLAAAAPALASSAA</sequence>
<comment type="pathway">
    <text evidence="1 6">Protein modification; protein lipoylation via endogenous pathway; protein N(6)-(lipoyl)lysine from octanoyl-[acyl-carrier-protein]: step 1/2.</text>
</comment>
<dbReference type="SUPFAM" id="SSF55681">
    <property type="entry name" value="Class II aaRS and biotin synthetases"/>
    <property type="match status" value="1"/>
</dbReference>
<feature type="binding site" evidence="6">
    <location>
        <begin position="149"/>
        <end position="151"/>
    </location>
    <ligand>
        <name>substrate</name>
    </ligand>
</feature>
<dbReference type="InterPro" id="IPR020476">
    <property type="entry name" value="Nudix_hydrolase"/>
</dbReference>
<evidence type="ECO:0000256" key="7">
    <source>
        <dbReference type="RuleBase" id="RU003476"/>
    </source>
</evidence>
<dbReference type="EC" id="2.3.1.181" evidence="6"/>
<comment type="similarity">
    <text evidence="6">Belongs to the LipB family.</text>
</comment>
<evidence type="ECO:0000259" key="8">
    <source>
        <dbReference type="PROSITE" id="PS51462"/>
    </source>
</evidence>
<name>A0ABM7X4F7_9BACT</name>
<dbReference type="PROSITE" id="PS51462">
    <property type="entry name" value="NUDIX"/>
    <property type="match status" value="1"/>
</dbReference>
<comment type="miscellaneous">
    <text evidence="6">In the reaction, the free carboxyl group of octanoic acid is attached via an amide linkage to the epsilon-amino group of a specific lysine residue of lipoyl domains of lipoate-dependent enzymes.</text>
</comment>
<evidence type="ECO:0000256" key="1">
    <source>
        <dbReference type="ARBA" id="ARBA00004821"/>
    </source>
</evidence>
<dbReference type="PROSITE" id="PS01313">
    <property type="entry name" value="LIPB"/>
    <property type="match status" value="1"/>
</dbReference>
<dbReference type="PANTHER" id="PTHR10993">
    <property type="entry name" value="OCTANOYLTRANSFERASE"/>
    <property type="match status" value="1"/>
</dbReference>
<dbReference type="NCBIfam" id="TIGR00214">
    <property type="entry name" value="lipB"/>
    <property type="match status" value="1"/>
</dbReference>
<feature type="binding site" evidence="6">
    <location>
        <begin position="83"/>
        <end position="90"/>
    </location>
    <ligand>
        <name>substrate</name>
    </ligand>
</feature>
<accession>A0ABM7X4F7</accession>
<feature type="domain" description="BPL/LPL catalytic" evidence="9">
    <location>
        <begin position="38"/>
        <end position="225"/>
    </location>
</feature>
<evidence type="ECO:0000259" key="9">
    <source>
        <dbReference type="PROSITE" id="PS51733"/>
    </source>
</evidence>
<comment type="function">
    <text evidence="5 6">Catalyzes the transfer of endogenously produced octanoic acid from octanoyl-acyl-carrier-protein onto the lipoyl domains of lipoate-dependent enzymes. Lipoyl-ACP can also act as a substrate although octanoyl-ACP is likely to be the physiological substrate.</text>
</comment>
<dbReference type="InterPro" id="IPR020605">
    <property type="entry name" value="Octanoyltransferase_CS"/>
</dbReference>